<dbReference type="Proteomes" id="UP000572754">
    <property type="component" value="Unassembled WGS sequence"/>
</dbReference>
<keyword evidence="6" id="KW-1185">Reference proteome</keyword>
<feature type="compositionally biased region" description="Basic residues" evidence="3">
    <location>
        <begin position="67"/>
        <end position="86"/>
    </location>
</feature>
<proteinExistence type="predicted"/>
<sequence length="812" mass="90826">MSDPAEQPLESGSPVPVANRQLPTRVSKACRRCRRNKSRCDSFRPCSLCQRSNVECEPETSDQASKGKAKPNGHRRLARLRQRTQRANRSSSREVLPASVPPVQQQPLLNRGTTSADGLASGNISEPAEPASPCEPLDYGESESAMGFARKIYRLGSQTIDQQQCSAIPDGAFGTRTPLGRSSEQRLPISTILGGRFPKQSDIDSLLEDYFESVHWFSLVIYEPKFRKRLVVIQDGYAYPTETPFLTLLSIMLCMAAWYRSKRCDSEDNGEEWRLWSDDLLKIVESRLIHIMDQHSIAAIQTLILLGSHHVYHGRPNLSFALLGATIKISHAMGLHRNLSSECFDNVEERKRIWWTIYTWDRFASISFGRPLSINDEDCNVCMPCEFLESPFFKPESIKQGLPSVQYSPYQTQLTTLYILASPALKTIFGSLSAQSVGQHFDAEYRSLVRDVTQKLIIWRRDLPSFLSLDLNRDYAPNNTQWDVRAHQLQSLSLQLTFDNVLIVLHRPFLARQIENLSTQAPGSLPGFDGPSSGQPMQQHVPSHCSASPSQSGQSPNFEANASSEQWWSAAVRTARITELPRLTHLATDSHLIAFMAMNLFHAAIVLTLVALSEPLSDPAQAVKRTITRVFQLQELLGQQSALASQSSAVLKNLIFLLVRREGEAMLGSAASKPWLVNNTQTRHRLTPDMDRSPIPIEHSLRLPLEAALNADKRSNRAVRSDLSITQRLNQSLASVQQIIPPFCDDSIQDNFFSAARSTASQHESVPPPQHNMWFPPSGFQVPSEALENNDGDAVDYGANGLFWLWDSTWAG</sequence>
<feature type="domain" description="Zn(2)-C6 fungal-type" evidence="4">
    <location>
        <begin position="29"/>
        <end position="56"/>
    </location>
</feature>
<feature type="compositionally biased region" description="Low complexity" evidence="3">
    <location>
        <begin position="125"/>
        <end position="136"/>
    </location>
</feature>
<feature type="region of interest" description="Disordered" evidence="3">
    <location>
        <begin position="57"/>
        <end position="136"/>
    </location>
</feature>
<dbReference type="CDD" id="cd12148">
    <property type="entry name" value="fungal_TF_MHR"/>
    <property type="match status" value="1"/>
</dbReference>
<protein>
    <submittedName>
        <fullName evidence="5">C6 transcription factor</fullName>
    </submittedName>
</protein>
<evidence type="ECO:0000313" key="5">
    <source>
        <dbReference type="EMBL" id="KAF5676695.1"/>
    </source>
</evidence>
<dbReference type="GO" id="GO:0003677">
    <property type="term" value="F:DNA binding"/>
    <property type="evidence" value="ECO:0007669"/>
    <property type="project" value="InterPro"/>
</dbReference>
<dbReference type="CDD" id="cd00067">
    <property type="entry name" value="GAL4"/>
    <property type="match status" value="1"/>
</dbReference>
<dbReference type="Pfam" id="PF04082">
    <property type="entry name" value="Fungal_trans"/>
    <property type="match status" value="1"/>
</dbReference>
<dbReference type="InterPro" id="IPR036864">
    <property type="entry name" value="Zn2-C6_fun-type_DNA-bd_sf"/>
</dbReference>
<dbReference type="SMART" id="SM00066">
    <property type="entry name" value="GAL4"/>
    <property type="match status" value="1"/>
</dbReference>
<evidence type="ECO:0000256" key="3">
    <source>
        <dbReference type="SAM" id="MobiDB-lite"/>
    </source>
</evidence>
<dbReference type="GO" id="GO:0000981">
    <property type="term" value="F:DNA-binding transcription factor activity, RNA polymerase II-specific"/>
    <property type="evidence" value="ECO:0007669"/>
    <property type="project" value="InterPro"/>
</dbReference>
<evidence type="ECO:0000313" key="6">
    <source>
        <dbReference type="Proteomes" id="UP000572754"/>
    </source>
</evidence>
<comment type="caution">
    <text evidence="5">The sequence shown here is derived from an EMBL/GenBank/DDBJ whole genome shotgun (WGS) entry which is preliminary data.</text>
</comment>
<dbReference type="PROSITE" id="PS50048">
    <property type="entry name" value="ZN2_CY6_FUNGAL_2"/>
    <property type="match status" value="1"/>
</dbReference>
<dbReference type="SUPFAM" id="SSF57701">
    <property type="entry name" value="Zn2/Cys6 DNA-binding domain"/>
    <property type="match status" value="1"/>
</dbReference>
<evidence type="ECO:0000259" key="4">
    <source>
        <dbReference type="PROSITE" id="PS50048"/>
    </source>
</evidence>
<dbReference type="Gene3D" id="4.10.240.10">
    <property type="entry name" value="Zn(2)-C6 fungal-type DNA-binding domain"/>
    <property type="match status" value="1"/>
</dbReference>
<dbReference type="PANTHER" id="PTHR46910:SF8">
    <property type="entry name" value="ZN(II)2CYS6 TRANSCRIPTION FACTOR (EUROFUNG)"/>
    <property type="match status" value="1"/>
</dbReference>
<dbReference type="InterPro" id="IPR007219">
    <property type="entry name" value="XnlR_reg_dom"/>
</dbReference>
<name>A0A8H5TWC4_FUSCI</name>
<feature type="region of interest" description="Disordered" evidence="3">
    <location>
        <begin position="1"/>
        <end position="28"/>
    </location>
</feature>
<dbReference type="EMBL" id="JAAQPE010000233">
    <property type="protein sequence ID" value="KAF5676695.1"/>
    <property type="molecule type" value="Genomic_DNA"/>
</dbReference>
<evidence type="ECO:0000256" key="2">
    <source>
        <dbReference type="ARBA" id="ARBA00023242"/>
    </source>
</evidence>
<dbReference type="PANTHER" id="PTHR46910">
    <property type="entry name" value="TRANSCRIPTION FACTOR PDR1"/>
    <property type="match status" value="1"/>
</dbReference>
<dbReference type="GO" id="GO:0008270">
    <property type="term" value="F:zinc ion binding"/>
    <property type="evidence" value="ECO:0007669"/>
    <property type="project" value="InterPro"/>
</dbReference>
<organism evidence="5 6">
    <name type="scientific">Fusarium circinatum</name>
    <name type="common">Pitch canker fungus</name>
    <name type="synonym">Gibberella circinata</name>
    <dbReference type="NCBI Taxonomy" id="48490"/>
    <lineage>
        <taxon>Eukaryota</taxon>
        <taxon>Fungi</taxon>
        <taxon>Dikarya</taxon>
        <taxon>Ascomycota</taxon>
        <taxon>Pezizomycotina</taxon>
        <taxon>Sordariomycetes</taxon>
        <taxon>Hypocreomycetidae</taxon>
        <taxon>Hypocreales</taxon>
        <taxon>Nectriaceae</taxon>
        <taxon>Fusarium</taxon>
        <taxon>Fusarium fujikuroi species complex</taxon>
    </lineage>
</organism>
<keyword evidence="1" id="KW-0479">Metal-binding</keyword>
<dbReference type="Pfam" id="PF00172">
    <property type="entry name" value="Zn_clus"/>
    <property type="match status" value="1"/>
</dbReference>
<dbReference type="AlphaFoldDB" id="A0A8H5TWC4"/>
<evidence type="ECO:0000256" key="1">
    <source>
        <dbReference type="ARBA" id="ARBA00022723"/>
    </source>
</evidence>
<gene>
    <name evidence="5" type="ORF">FCIRC_6990</name>
</gene>
<dbReference type="GO" id="GO:0006351">
    <property type="term" value="P:DNA-templated transcription"/>
    <property type="evidence" value="ECO:0007669"/>
    <property type="project" value="InterPro"/>
</dbReference>
<feature type="compositionally biased region" description="Polar residues" evidence="3">
    <location>
        <begin position="102"/>
        <end position="116"/>
    </location>
</feature>
<reference evidence="5 6" key="2">
    <citation type="submission" date="2020-05" db="EMBL/GenBank/DDBJ databases">
        <title>Identification and distribution of gene clusters putatively required for synthesis of sphingolipid metabolism inhibitors in phylogenetically diverse species of the filamentous fungus Fusarium.</title>
        <authorList>
            <person name="Kim H.-S."/>
            <person name="Busman M."/>
            <person name="Brown D.W."/>
            <person name="Divon H."/>
            <person name="Uhlig S."/>
            <person name="Proctor R.H."/>
        </authorList>
    </citation>
    <scope>NUCLEOTIDE SEQUENCE [LARGE SCALE GENOMIC DNA]</scope>
    <source>
        <strain evidence="5 6">NRRL 25331</strain>
    </source>
</reference>
<dbReference type="SMART" id="SM00906">
    <property type="entry name" value="Fungal_trans"/>
    <property type="match status" value="1"/>
</dbReference>
<accession>A0A8H5TWC4</accession>
<dbReference type="InterPro" id="IPR050987">
    <property type="entry name" value="AtrR-like"/>
</dbReference>
<keyword evidence="2" id="KW-0539">Nucleus</keyword>
<reference evidence="6" key="1">
    <citation type="journal article" date="2020" name="BMC Genomics">
        <title>Correction to: Identification and distribution of gene clusters required for synthesis of sphingolipid metabolism inhibitors in diverse species of the filamentous fungus Fusarium.</title>
        <authorList>
            <person name="Kim H.S."/>
            <person name="Lohmar J.M."/>
            <person name="Busman M."/>
            <person name="Brown D.W."/>
            <person name="Naumann T.A."/>
            <person name="Divon H.H."/>
            <person name="Lysoe E."/>
            <person name="Uhlig S."/>
            <person name="Proctor R.H."/>
        </authorList>
    </citation>
    <scope>NUCLEOTIDE SEQUENCE [LARGE SCALE GENOMIC DNA]</scope>
    <source>
        <strain evidence="6">NRRL 25331</strain>
    </source>
</reference>
<feature type="region of interest" description="Disordered" evidence="3">
    <location>
        <begin position="521"/>
        <end position="559"/>
    </location>
</feature>
<feature type="compositionally biased region" description="Polar residues" evidence="3">
    <location>
        <begin position="532"/>
        <end position="559"/>
    </location>
</feature>
<dbReference type="InterPro" id="IPR001138">
    <property type="entry name" value="Zn2Cys6_DnaBD"/>
</dbReference>
<dbReference type="PROSITE" id="PS00463">
    <property type="entry name" value="ZN2_CY6_FUNGAL_1"/>
    <property type="match status" value="1"/>
</dbReference>